<dbReference type="Proteomes" id="UP001341840">
    <property type="component" value="Unassembled WGS sequence"/>
</dbReference>
<evidence type="ECO:0000313" key="3">
    <source>
        <dbReference type="Proteomes" id="UP001341840"/>
    </source>
</evidence>
<name>A0ABU6UHT6_9FABA</name>
<protein>
    <recommendedName>
        <fullName evidence="4">Protein FAR1-RELATED SEQUENCE</fullName>
    </recommendedName>
</protein>
<dbReference type="PANTHER" id="PTHR46328:SF27">
    <property type="entry name" value="OS12G0287500 PROTEIN"/>
    <property type="match status" value="1"/>
</dbReference>
<evidence type="ECO:0000256" key="1">
    <source>
        <dbReference type="SAM" id="MobiDB-lite"/>
    </source>
</evidence>
<organism evidence="2 3">
    <name type="scientific">Stylosanthes scabra</name>
    <dbReference type="NCBI Taxonomy" id="79078"/>
    <lineage>
        <taxon>Eukaryota</taxon>
        <taxon>Viridiplantae</taxon>
        <taxon>Streptophyta</taxon>
        <taxon>Embryophyta</taxon>
        <taxon>Tracheophyta</taxon>
        <taxon>Spermatophyta</taxon>
        <taxon>Magnoliopsida</taxon>
        <taxon>eudicotyledons</taxon>
        <taxon>Gunneridae</taxon>
        <taxon>Pentapetalae</taxon>
        <taxon>rosids</taxon>
        <taxon>fabids</taxon>
        <taxon>Fabales</taxon>
        <taxon>Fabaceae</taxon>
        <taxon>Papilionoideae</taxon>
        <taxon>50 kb inversion clade</taxon>
        <taxon>dalbergioids sensu lato</taxon>
        <taxon>Dalbergieae</taxon>
        <taxon>Pterocarpus clade</taxon>
        <taxon>Stylosanthes</taxon>
    </lineage>
</organism>
<comment type="caution">
    <text evidence="2">The sequence shown here is derived from an EMBL/GenBank/DDBJ whole genome shotgun (WGS) entry which is preliminary data.</text>
</comment>
<evidence type="ECO:0000313" key="2">
    <source>
        <dbReference type="EMBL" id="MED6160771.1"/>
    </source>
</evidence>
<reference evidence="2 3" key="1">
    <citation type="journal article" date="2023" name="Plants (Basel)">
        <title>Bridging the Gap: Combining Genomics and Transcriptomics Approaches to Understand Stylosanthes scabra, an Orphan Legume from the Brazilian Caatinga.</title>
        <authorList>
            <person name="Ferreira-Neto J.R.C."/>
            <person name="da Silva M.D."/>
            <person name="Binneck E."/>
            <person name="de Melo N.F."/>
            <person name="da Silva R.H."/>
            <person name="de Melo A.L.T.M."/>
            <person name="Pandolfi V."/>
            <person name="Bustamante F.O."/>
            <person name="Brasileiro-Vidal A.C."/>
            <person name="Benko-Iseppon A.M."/>
        </authorList>
    </citation>
    <scope>NUCLEOTIDE SEQUENCE [LARGE SCALE GENOMIC DNA]</scope>
    <source>
        <tissue evidence="2">Leaves</tissue>
    </source>
</reference>
<keyword evidence="3" id="KW-1185">Reference proteome</keyword>
<gene>
    <name evidence="2" type="ORF">PIB30_054459</name>
</gene>
<proteinExistence type="predicted"/>
<dbReference type="PANTHER" id="PTHR46328">
    <property type="entry name" value="FAR-RED IMPAIRED RESPONSIVE (FAR1) FAMILY PROTEIN-RELATED"/>
    <property type="match status" value="1"/>
</dbReference>
<feature type="region of interest" description="Disordered" evidence="1">
    <location>
        <begin position="1"/>
        <end position="33"/>
    </location>
</feature>
<sequence>MAEPPVAEEGASTSFEAAGVGDMDAEAYGSEDLNNQDTCYDMGIEGDGIEAQGLEENKGEGERASEDKAIMEEEMHNMEFYSVEEAREFYNEYSKSKGFAIRNVKRVKNAKCDIVRYSFLCNQEGYRLKKWFGWPIESGDTSQLPGAGVLQSLG</sequence>
<accession>A0ABU6UHT6</accession>
<dbReference type="EMBL" id="JASCZI010121244">
    <property type="protein sequence ID" value="MED6160771.1"/>
    <property type="molecule type" value="Genomic_DNA"/>
</dbReference>
<evidence type="ECO:0008006" key="4">
    <source>
        <dbReference type="Google" id="ProtNLM"/>
    </source>
</evidence>